<dbReference type="Pfam" id="PF01566">
    <property type="entry name" value="Nramp"/>
    <property type="match status" value="1"/>
</dbReference>
<name>A0A914ZH18_PARUN</name>
<evidence type="ECO:0000256" key="5">
    <source>
        <dbReference type="ARBA" id="ARBA00023136"/>
    </source>
</evidence>
<evidence type="ECO:0000313" key="7">
    <source>
        <dbReference type="Proteomes" id="UP000887569"/>
    </source>
</evidence>
<dbReference type="GO" id="GO:0005384">
    <property type="term" value="F:manganese ion transmembrane transporter activity"/>
    <property type="evidence" value="ECO:0007669"/>
    <property type="project" value="TreeGrafter"/>
</dbReference>
<feature type="transmembrane region" description="Helical" evidence="6">
    <location>
        <begin position="421"/>
        <end position="441"/>
    </location>
</feature>
<dbReference type="NCBIfam" id="NF037982">
    <property type="entry name" value="Nramp_1"/>
    <property type="match status" value="1"/>
</dbReference>
<evidence type="ECO:0000256" key="4">
    <source>
        <dbReference type="ARBA" id="ARBA00022989"/>
    </source>
</evidence>
<evidence type="ECO:0000256" key="3">
    <source>
        <dbReference type="ARBA" id="ARBA00022692"/>
    </source>
</evidence>
<dbReference type="NCBIfam" id="TIGR01197">
    <property type="entry name" value="nramp"/>
    <property type="match status" value="1"/>
</dbReference>
<evidence type="ECO:0000313" key="10">
    <source>
        <dbReference type="WBParaSite" id="PgB03_g158_t09"/>
    </source>
</evidence>
<reference evidence="8 9" key="1">
    <citation type="submission" date="2022-11" db="UniProtKB">
        <authorList>
            <consortium name="WormBaseParasite"/>
        </authorList>
    </citation>
    <scope>IDENTIFICATION</scope>
</reference>
<keyword evidence="3 6" id="KW-0812">Transmembrane</keyword>
<dbReference type="GO" id="GO:0005886">
    <property type="term" value="C:plasma membrane"/>
    <property type="evidence" value="ECO:0007669"/>
    <property type="project" value="TreeGrafter"/>
</dbReference>
<comment type="subcellular location">
    <subcellularLocation>
        <location evidence="1">Membrane</location>
        <topology evidence="1">Multi-pass membrane protein</topology>
    </subcellularLocation>
</comment>
<comment type="similarity">
    <text evidence="2">Belongs to the NRAMP family.</text>
</comment>
<dbReference type="WBParaSite" id="PgB03_g158_t10">
    <property type="protein sequence ID" value="PgB03_g158_t10"/>
    <property type="gene ID" value="PgB03_g158"/>
</dbReference>
<dbReference type="PANTHER" id="PTHR11706">
    <property type="entry name" value="SOLUTE CARRIER PROTEIN FAMILY 11 MEMBER"/>
    <property type="match status" value="1"/>
</dbReference>
<dbReference type="WBParaSite" id="PgB03_g158_t09">
    <property type="protein sequence ID" value="PgB03_g158_t09"/>
    <property type="gene ID" value="PgB03_g158"/>
</dbReference>
<evidence type="ECO:0000256" key="2">
    <source>
        <dbReference type="ARBA" id="ARBA00006670"/>
    </source>
</evidence>
<feature type="transmembrane region" description="Helical" evidence="6">
    <location>
        <begin position="462"/>
        <end position="479"/>
    </location>
</feature>
<feature type="transmembrane region" description="Helical" evidence="6">
    <location>
        <begin position="395"/>
        <end position="415"/>
    </location>
</feature>
<dbReference type="Proteomes" id="UP000887569">
    <property type="component" value="Unplaced"/>
</dbReference>
<proteinExistence type="inferred from homology"/>
<dbReference type="WBParaSite" id="PgB03_g158_t04">
    <property type="protein sequence ID" value="PgB03_g158_t04"/>
    <property type="gene ID" value="PgB03_g158"/>
</dbReference>
<organism evidence="7 10">
    <name type="scientific">Parascaris univalens</name>
    <name type="common">Nematode worm</name>
    <dbReference type="NCBI Taxonomy" id="6257"/>
    <lineage>
        <taxon>Eukaryota</taxon>
        <taxon>Metazoa</taxon>
        <taxon>Ecdysozoa</taxon>
        <taxon>Nematoda</taxon>
        <taxon>Chromadorea</taxon>
        <taxon>Rhabditida</taxon>
        <taxon>Spirurina</taxon>
        <taxon>Ascaridomorpha</taxon>
        <taxon>Ascaridoidea</taxon>
        <taxon>Ascarididae</taxon>
        <taxon>Parascaris</taxon>
    </lineage>
</organism>
<feature type="transmembrane region" description="Helical" evidence="6">
    <location>
        <begin position="491"/>
        <end position="512"/>
    </location>
</feature>
<dbReference type="GO" id="GO:0010008">
    <property type="term" value="C:endosome membrane"/>
    <property type="evidence" value="ECO:0007669"/>
    <property type="project" value="TreeGrafter"/>
</dbReference>
<keyword evidence="4 6" id="KW-1133">Transmembrane helix</keyword>
<dbReference type="PRINTS" id="PR00447">
    <property type="entry name" value="NATRESASSCMP"/>
</dbReference>
<feature type="transmembrane region" description="Helical" evidence="6">
    <location>
        <begin position="231"/>
        <end position="253"/>
    </location>
</feature>
<accession>A0A914ZH18</accession>
<dbReference type="AlphaFoldDB" id="A0A914ZH18"/>
<evidence type="ECO:0000256" key="1">
    <source>
        <dbReference type="ARBA" id="ARBA00004141"/>
    </source>
</evidence>
<sequence>MSAVVAPRRVPRKARKHDYAATKRNVDILNNKVTIPNIEEKWFSFRILWAFTGPGFLMSIAYLDPGNIESDLQSGATARYKLIWVLLFAHILGLLLQRLSARLGVVSGMHMAEVAHEYYAPIPRYVLWIMVELAIVGSDMQEVIGTSIALYLLSNAWIPLWAGVVITICDTFTFMVFDRYGVRKFEFFFCFLITVMGITFGYEFYMSKPSAKEVALSTFVPWCSGCGTEEFLMAVSVVGAVIMPHNLYLHSALVKSRDVDRSDERKVKLANKYFFIESGIALFCSFIINLIVVSVFGKGFYGKTNADIYETCQDESNAMPAFYRSVFQNNTEPAHSDIYHGGILLGCTYGVAALYVWAVGILAAGQSSTMTGTYSGQFVMEGFIELRMTRWKRILLTRSIAIFPTLFVTIFSRGVDYITDMNDLLNCVQMLQLPFALLPVLTFTSDKQIMREFACNRAQKGFALFVSIIVICINMFFLYQYVSEHAGNEWYVITLLAVLATLYASIASYFAYYCTVSMGILKPLKSKLFPPPNLVKFNSPWRTDEKIYMMDETECIYTIGTHHY</sequence>
<keyword evidence="7" id="KW-1185">Reference proteome</keyword>
<keyword evidence="5 6" id="KW-0472">Membrane</keyword>
<feature type="transmembrane region" description="Helical" evidence="6">
    <location>
        <begin position="338"/>
        <end position="364"/>
    </location>
</feature>
<feature type="transmembrane region" description="Helical" evidence="6">
    <location>
        <begin position="185"/>
        <end position="205"/>
    </location>
</feature>
<dbReference type="PANTHER" id="PTHR11706:SF32">
    <property type="entry name" value="NRAMP-LIKE TRANSPORTER SMF-3"/>
    <property type="match status" value="1"/>
</dbReference>
<dbReference type="InterPro" id="IPR001046">
    <property type="entry name" value="NRAMP_fam"/>
</dbReference>
<evidence type="ECO:0000313" key="8">
    <source>
        <dbReference type="WBParaSite" id="PgB03_g158_t02"/>
    </source>
</evidence>
<dbReference type="GO" id="GO:0015086">
    <property type="term" value="F:cadmium ion transmembrane transporter activity"/>
    <property type="evidence" value="ECO:0007669"/>
    <property type="project" value="TreeGrafter"/>
</dbReference>
<dbReference type="WBParaSite" id="PgB03_g158_t02">
    <property type="protein sequence ID" value="PgB03_g158_t02"/>
    <property type="gene ID" value="PgB03_g158"/>
</dbReference>
<evidence type="ECO:0000256" key="6">
    <source>
        <dbReference type="SAM" id="Phobius"/>
    </source>
</evidence>
<feature type="transmembrane region" description="Helical" evidence="6">
    <location>
        <begin position="83"/>
        <end position="105"/>
    </location>
</feature>
<dbReference type="HAMAP" id="MF_00221">
    <property type="entry name" value="NRAMP"/>
    <property type="match status" value="1"/>
</dbReference>
<dbReference type="WBParaSite" id="PgB03_g158_t03">
    <property type="protein sequence ID" value="PgB03_g158_t03"/>
    <property type="gene ID" value="PgB03_g158"/>
</dbReference>
<evidence type="ECO:0000313" key="9">
    <source>
        <dbReference type="WBParaSite" id="PgB03_g158_t03"/>
    </source>
</evidence>
<dbReference type="WBParaSite" id="PgB03_g158_t08">
    <property type="protein sequence ID" value="PgB03_g158_t08"/>
    <property type="gene ID" value="PgB03_g158"/>
</dbReference>
<protein>
    <submittedName>
        <fullName evidence="8 9">Protein Malvolio</fullName>
    </submittedName>
</protein>
<feature type="transmembrane region" description="Helical" evidence="6">
    <location>
        <begin position="274"/>
        <end position="296"/>
    </location>
</feature>
<dbReference type="GO" id="GO:0005381">
    <property type="term" value="F:iron ion transmembrane transporter activity"/>
    <property type="evidence" value="ECO:0007669"/>
    <property type="project" value="TreeGrafter"/>
</dbReference>